<evidence type="ECO:0000313" key="10">
    <source>
        <dbReference type="EMBL" id="CAF1314892.1"/>
    </source>
</evidence>
<feature type="transmembrane region" description="Helical" evidence="8">
    <location>
        <begin position="16"/>
        <end position="36"/>
    </location>
</feature>
<evidence type="ECO:0000256" key="1">
    <source>
        <dbReference type="ARBA" id="ARBA00004141"/>
    </source>
</evidence>
<keyword evidence="3 8" id="KW-1133">Transmembrane helix</keyword>
<keyword evidence="4" id="KW-0297">G-protein coupled receptor</keyword>
<evidence type="ECO:0000256" key="6">
    <source>
        <dbReference type="ARBA" id="ARBA00023170"/>
    </source>
</evidence>
<feature type="transmembrane region" description="Helical" evidence="8">
    <location>
        <begin position="48"/>
        <end position="71"/>
    </location>
</feature>
<name>A0A815ER07_ADIRI</name>
<dbReference type="Proteomes" id="UP000663828">
    <property type="component" value="Unassembled WGS sequence"/>
</dbReference>
<dbReference type="Proteomes" id="UP000663852">
    <property type="component" value="Unassembled WGS sequence"/>
</dbReference>
<dbReference type="SUPFAM" id="SSF81321">
    <property type="entry name" value="Family A G protein-coupled receptor-like"/>
    <property type="match status" value="1"/>
</dbReference>
<dbReference type="Gene3D" id="1.20.1070.10">
    <property type="entry name" value="Rhodopsin 7-helix transmembrane proteins"/>
    <property type="match status" value="1"/>
</dbReference>
<comment type="caution">
    <text evidence="10">The sequence shown here is derived from an EMBL/GenBank/DDBJ whole genome shotgun (WGS) entry which is preliminary data.</text>
</comment>
<comment type="subcellular location">
    <subcellularLocation>
        <location evidence="1">Membrane</location>
        <topology evidence="1">Multi-pass membrane protein</topology>
    </subcellularLocation>
</comment>
<sequence length="322" mass="36587">MSISLSSLENLLTNCIGIPIFIGGLFGNCLNLIVFLSLRTFRQSSCIIYLTVMSILNIGQLLSGLLPRLFITLFDLDGNNTSLFYCKFRPYIFQICTVSSLSCLCLATFDQYCATCSRPRQQTWCNTRLAKQLASLIVIVWAIHGIPYLILFYQTVSPTTNQVSCVSTDFIFAQYRSYVIVLVLLGIGPVLIATIFGLLAYGNVKRMAFRAVPLVRQAFDKQLTSMVLVQVIVNIFTILPHTIINMVITIPNLVNEPDLRKTFLFIFSVTLLNYYLYFASPFYIYICASERFRKQLSHVLWKIHFDRCLQINAPNNLVRPAT</sequence>
<evidence type="ECO:0000313" key="13">
    <source>
        <dbReference type="Proteomes" id="UP000663852"/>
    </source>
</evidence>
<keyword evidence="2 8" id="KW-0812">Transmembrane</keyword>
<dbReference type="GO" id="GO:0005886">
    <property type="term" value="C:plasma membrane"/>
    <property type="evidence" value="ECO:0007669"/>
    <property type="project" value="TreeGrafter"/>
</dbReference>
<accession>A0A815ER07</accession>
<dbReference type="PANTHER" id="PTHR24243:SF230">
    <property type="entry name" value="G-PROTEIN COUPLED RECEPTORS FAMILY 1 PROFILE DOMAIN-CONTAINING PROTEIN"/>
    <property type="match status" value="1"/>
</dbReference>
<evidence type="ECO:0000256" key="5">
    <source>
        <dbReference type="ARBA" id="ARBA00023136"/>
    </source>
</evidence>
<feature type="transmembrane region" description="Helical" evidence="8">
    <location>
        <begin position="178"/>
        <end position="202"/>
    </location>
</feature>
<reference evidence="10" key="1">
    <citation type="submission" date="2021-02" db="EMBL/GenBank/DDBJ databases">
        <authorList>
            <person name="Nowell W R."/>
        </authorList>
    </citation>
    <scope>NUCLEOTIDE SEQUENCE</scope>
</reference>
<evidence type="ECO:0000256" key="7">
    <source>
        <dbReference type="ARBA" id="ARBA00023224"/>
    </source>
</evidence>
<evidence type="ECO:0000256" key="2">
    <source>
        <dbReference type="ARBA" id="ARBA00022692"/>
    </source>
</evidence>
<organism evidence="10 13">
    <name type="scientific">Adineta ricciae</name>
    <name type="common">Rotifer</name>
    <dbReference type="NCBI Taxonomy" id="249248"/>
    <lineage>
        <taxon>Eukaryota</taxon>
        <taxon>Metazoa</taxon>
        <taxon>Spiralia</taxon>
        <taxon>Gnathifera</taxon>
        <taxon>Rotifera</taxon>
        <taxon>Eurotatoria</taxon>
        <taxon>Bdelloidea</taxon>
        <taxon>Adinetida</taxon>
        <taxon>Adinetidae</taxon>
        <taxon>Adineta</taxon>
    </lineage>
</organism>
<feature type="transmembrane region" description="Helical" evidence="8">
    <location>
        <begin position="223"/>
        <end position="243"/>
    </location>
</feature>
<feature type="transmembrane region" description="Helical" evidence="8">
    <location>
        <begin position="133"/>
        <end position="153"/>
    </location>
</feature>
<keyword evidence="7" id="KW-0807">Transducer</keyword>
<feature type="transmembrane region" description="Helical" evidence="8">
    <location>
        <begin position="263"/>
        <end position="286"/>
    </location>
</feature>
<evidence type="ECO:0000256" key="4">
    <source>
        <dbReference type="ARBA" id="ARBA00023040"/>
    </source>
</evidence>
<dbReference type="PANTHER" id="PTHR24243">
    <property type="entry name" value="G-PROTEIN COUPLED RECEPTOR"/>
    <property type="match status" value="1"/>
</dbReference>
<dbReference type="GO" id="GO:0004930">
    <property type="term" value="F:G protein-coupled receptor activity"/>
    <property type="evidence" value="ECO:0007669"/>
    <property type="project" value="UniProtKB-KW"/>
</dbReference>
<dbReference type="EMBL" id="CAJNOR010002661">
    <property type="protein sequence ID" value="CAF1324857.1"/>
    <property type="molecule type" value="Genomic_DNA"/>
</dbReference>
<proteinExistence type="predicted"/>
<evidence type="ECO:0000313" key="11">
    <source>
        <dbReference type="EMBL" id="CAF1324857.1"/>
    </source>
</evidence>
<keyword evidence="12" id="KW-1185">Reference proteome</keyword>
<keyword evidence="5 8" id="KW-0472">Membrane</keyword>
<evidence type="ECO:0000313" key="12">
    <source>
        <dbReference type="Proteomes" id="UP000663828"/>
    </source>
</evidence>
<feature type="domain" description="G-protein coupled receptors family 1 profile" evidence="9">
    <location>
        <begin position="27"/>
        <end position="285"/>
    </location>
</feature>
<feature type="transmembrane region" description="Helical" evidence="8">
    <location>
        <begin position="91"/>
        <end position="112"/>
    </location>
</feature>
<evidence type="ECO:0000259" key="9">
    <source>
        <dbReference type="PROSITE" id="PS50262"/>
    </source>
</evidence>
<dbReference type="OrthoDB" id="9990906at2759"/>
<protein>
    <recommendedName>
        <fullName evidence="9">G-protein coupled receptors family 1 profile domain-containing protein</fullName>
    </recommendedName>
</protein>
<evidence type="ECO:0000256" key="3">
    <source>
        <dbReference type="ARBA" id="ARBA00022989"/>
    </source>
</evidence>
<dbReference type="EMBL" id="CAJNOJ010000229">
    <property type="protein sequence ID" value="CAF1314892.1"/>
    <property type="molecule type" value="Genomic_DNA"/>
</dbReference>
<dbReference type="InterPro" id="IPR000276">
    <property type="entry name" value="GPCR_Rhodpsn"/>
</dbReference>
<gene>
    <name evidence="10" type="ORF">EDS130_LOCUS31348</name>
    <name evidence="11" type="ORF">XAT740_LOCUS30114</name>
</gene>
<dbReference type="Pfam" id="PF00001">
    <property type="entry name" value="7tm_1"/>
    <property type="match status" value="1"/>
</dbReference>
<evidence type="ECO:0000256" key="8">
    <source>
        <dbReference type="SAM" id="Phobius"/>
    </source>
</evidence>
<dbReference type="InterPro" id="IPR017452">
    <property type="entry name" value="GPCR_Rhodpsn_7TM"/>
</dbReference>
<keyword evidence="6" id="KW-0675">Receptor</keyword>
<dbReference type="AlphaFoldDB" id="A0A815ER07"/>
<dbReference type="PROSITE" id="PS50262">
    <property type="entry name" value="G_PROTEIN_RECEP_F1_2"/>
    <property type="match status" value="1"/>
</dbReference>